<name>A0A2R8ATI7_9RHOB</name>
<evidence type="ECO:0000313" key="2">
    <source>
        <dbReference type="Proteomes" id="UP000244911"/>
    </source>
</evidence>
<protein>
    <submittedName>
        <fullName evidence="1">Uncharacterized protein</fullName>
    </submittedName>
</protein>
<dbReference type="AlphaFoldDB" id="A0A2R8ATI7"/>
<sequence length="153" mass="17426">MLSFLVDAFAAGVGFILAKLGTVWFDSRVSHSSFIEEERTQDVHRIVAQIDRVSELGGLYWLRDGSDEDEELKVQIVPAMHDIGKMCSDMFDGDAGKAVETEVNRLDSVLTGGEFGGRERKKDEIRAIQMRSQAHDLARVVRNQRRKLKRKWF</sequence>
<dbReference type="Proteomes" id="UP000244911">
    <property type="component" value="Unassembled WGS sequence"/>
</dbReference>
<accession>A0A2R8ATI7</accession>
<dbReference type="RefSeq" id="WP_108858135.1">
    <property type="nucleotide sequence ID" value="NZ_OMOI01000002.1"/>
</dbReference>
<dbReference type="EMBL" id="OMOI01000002">
    <property type="protein sequence ID" value="SPF79174.1"/>
    <property type="molecule type" value="Genomic_DNA"/>
</dbReference>
<gene>
    <name evidence="1" type="ORF">ALP8811_03112</name>
</gene>
<proteinExistence type="predicted"/>
<evidence type="ECO:0000313" key="1">
    <source>
        <dbReference type="EMBL" id="SPF79174.1"/>
    </source>
</evidence>
<keyword evidence="2" id="KW-1185">Reference proteome</keyword>
<reference evidence="1 2" key="1">
    <citation type="submission" date="2018-03" db="EMBL/GenBank/DDBJ databases">
        <authorList>
            <person name="Keele B.F."/>
        </authorList>
    </citation>
    <scope>NUCLEOTIDE SEQUENCE [LARGE SCALE GENOMIC DNA]</scope>
    <source>
        <strain evidence="1 2">CECT 8811</strain>
    </source>
</reference>
<organism evidence="1 2">
    <name type="scientific">Aliiroseovarius pelagivivens</name>
    <dbReference type="NCBI Taxonomy" id="1639690"/>
    <lineage>
        <taxon>Bacteria</taxon>
        <taxon>Pseudomonadati</taxon>
        <taxon>Pseudomonadota</taxon>
        <taxon>Alphaproteobacteria</taxon>
        <taxon>Rhodobacterales</taxon>
        <taxon>Paracoccaceae</taxon>
        <taxon>Aliiroseovarius</taxon>
    </lineage>
</organism>